<sequence length="87" mass="10166">MTKPQLPAQALRTEVEQRLRLVPILRAALEQDAAFDLCVGSPWLHERDGRGRNWNISGFRSGFVFWPQCQEEFRVIVDRLRAHYDIS</sequence>
<accession>A0A848FE84</accession>
<gene>
    <name evidence="1" type="ORF">HHL10_20490</name>
</gene>
<keyword evidence="2" id="KW-1185">Reference proteome</keyword>
<protein>
    <submittedName>
        <fullName evidence="1">Uncharacterized protein</fullName>
    </submittedName>
</protein>
<organism evidence="1 2">
    <name type="scientific">Azohydromonas caseinilytica</name>
    <dbReference type="NCBI Taxonomy" id="2728836"/>
    <lineage>
        <taxon>Bacteria</taxon>
        <taxon>Pseudomonadati</taxon>
        <taxon>Pseudomonadota</taxon>
        <taxon>Betaproteobacteria</taxon>
        <taxon>Burkholderiales</taxon>
        <taxon>Sphaerotilaceae</taxon>
        <taxon>Azohydromonas</taxon>
    </lineage>
</organism>
<reference evidence="1 2" key="1">
    <citation type="submission" date="2020-04" db="EMBL/GenBank/DDBJ databases">
        <title>Azohydromonas sp. isolated from soil.</title>
        <authorList>
            <person name="Dahal R.H."/>
        </authorList>
    </citation>
    <scope>NUCLEOTIDE SEQUENCE [LARGE SCALE GENOMIC DNA]</scope>
    <source>
        <strain evidence="1 2">G-1-1-14</strain>
    </source>
</reference>
<evidence type="ECO:0000313" key="2">
    <source>
        <dbReference type="Proteomes" id="UP000574067"/>
    </source>
</evidence>
<proteinExistence type="predicted"/>
<dbReference type="EMBL" id="JABBFW010000017">
    <property type="protein sequence ID" value="NML17356.1"/>
    <property type="molecule type" value="Genomic_DNA"/>
</dbReference>
<evidence type="ECO:0000313" key="1">
    <source>
        <dbReference type="EMBL" id="NML17356.1"/>
    </source>
</evidence>
<comment type="caution">
    <text evidence="1">The sequence shown here is derived from an EMBL/GenBank/DDBJ whole genome shotgun (WGS) entry which is preliminary data.</text>
</comment>
<name>A0A848FE84_9BURK</name>
<dbReference type="Proteomes" id="UP000574067">
    <property type="component" value="Unassembled WGS sequence"/>
</dbReference>
<dbReference type="RefSeq" id="WP_169162259.1">
    <property type="nucleotide sequence ID" value="NZ_JABBFW010000017.1"/>
</dbReference>
<dbReference type="AlphaFoldDB" id="A0A848FE84"/>